<name>A0AAT9H638_9FLAO</name>
<accession>A0AAT9H638</accession>
<gene>
    <name evidence="3" type="ORF">CFS9_35780</name>
</gene>
<keyword evidence="2" id="KW-1133">Transmembrane helix</keyword>
<sequence length="170" mass="18023">MGFFKKIGKAIKKNVSFKNLVKVATPIMGAIPFVGGTLQNVSEGLQASHQAKKDAENAQNEYDRQVAEAKAQQLQQQTLTYAGSSVGAIAGAGAGMLSKSIAEGAYDGASTGFKQGLGTVGAEVADSTIMAWFKKHWKHLLLAVAALGAIYLIRKNNQNNSGRKRVSGRR</sequence>
<keyword evidence="1" id="KW-0175">Coiled coil</keyword>
<evidence type="ECO:0000256" key="2">
    <source>
        <dbReference type="SAM" id="Phobius"/>
    </source>
</evidence>
<proteinExistence type="predicted"/>
<keyword evidence="2" id="KW-0472">Membrane</keyword>
<dbReference type="EMBL" id="AP031573">
    <property type="protein sequence ID" value="BFM44937.1"/>
    <property type="molecule type" value="Genomic_DNA"/>
</dbReference>
<organism evidence="3">
    <name type="scientific">Flavobacterium sp. CFS9</name>
    <dbReference type="NCBI Taxonomy" id="3143118"/>
    <lineage>
        <taxon>Bacteria</taxon>
        <taxon>Pseudomonadati</taxon>
        <taxon>Bacteroidota</taxon>
        <taxon>Flavobacteriia</taxon>
        <taxon>Flavobacteriales</taxon>
        <taxon>Flavobacteriaceae</taxon>
        <taxon>Flavobacterium</taxon>
    </lineage>
</organism>
<protein>
    <submittedName>
        <fullName evidence="3">Uncharacterized protein</fullName>
    </submittedName>
</protein>
<keyword evidence="2" id="KW-0812">Transmembrane</keyword>
<evidence type="ECO:0000313" key="3">
    <source>
        <dbReference type="EMBL" id="BFM44937.1"/>
    </source>
</evidence>
<feature type="transmembrane region" description="Helical" evidence="2">
    <location>
        <begin position="136"/>
        <end position="153"/>
    </location>
</feature>
<dbReference type="AlphaFoldDB" id="A0AAT9H638"/>
<feature type="coiled-coil region" evidence="1">
    <location>
        <begin position="48"/>
        <end position="77"/>
    </location>
</feature>
<dbReference type="RefSeq" id="WP_369616003.1">
    <property type="nucleotide sequence ID" value="NZ_AP031573.1"/>
</dbReference>
<evidence type="ECO:0000256" key="1">
    <source>
        <dbReference type="SAM" id="Coils"/>
    </source>
</evidence>
<reference evidence="3" key="1">
    <citation type="submission" date="2024-05" db="EMBL/GenBank/DDBJ databases">
        <title>Whole-Genome Sequence of CFS9, a Potential Fish Probiotic Isolated from the Body Surface of Silurus asotus.</title>
        <authorList>
            <person name="Kojima M."/>
            <person name="Tobioka K."/>
            <person name="Yokota K."/>
            <person name="Nakatani H."/>
            <person name="Hori K."/>
            <person name="Tamaru Y."/>
            <person name="Okazaki F."/>
        </authorList>
    </citation>
    <scope>NUCLEOTIDE SEQUENCE</scope>
    <source>
        <strain evidence="3">CFS9</strain>
    </source>
</reference>